<dbReference type="CDD" id="cd07185">
    <property type="entry name" value="OmpA_C-like"/>
    <property type="match status" value="1"/>
</dbReference>
<dbReference type="eggNOG" id="COG2885">
    <property type="taxonomic scope" value="Bacteria"/>
</dbReference>
<dbReference type="InterPro" id="IPR006664">
    <property type="entry name" value="OMP_bac"/>
</dbReference>
<dbReference type="PRINTS" id="PR01021">
    <property type="entry name" value="OMPADOMAIN"/>
</dbReference>
<dbReference type="KEGG" id="vvy:VV1632"/>
<proteinExistence type="predicted"/>
<dbReference type="InterPro" id="IPR006665">
    <property type="entry name" value="OmpA-like"/>
</dbReference>
<comment type="subcellular location">
    <subcellularLocation>
        <location evidence="1">Cell outer membrane</location>
    </subcellularLocation>
</comment>
<dbReference type="HOGENOM" id="CLU_068470_0_0_6"/>
<accession>Q7MKZ5</accession>
<dbReference type="Proteomes" id="UP000002675">
    <property type="component" value="Chromosome I"/>
</dbReference>
<dbReference type="PROSITE" id="PS51123">
    <property type="entry name" value="OMPA_2"/>
    <property type="match status" value="1"/>
</dbReference>
<feature type="domain" description="OmpA-like" evidence="5">
    <location>
        <begin position="219"/>
        <end position="336"/>
    </location>
</feature>
<keyword evidence="3" id="KW-0998">Cell outer membrane</keyword>
<gene>
    <name evidence="6" type="ordered locus">VV1632</name>
</gene>
<evidence type="ECO:0000313" key="7">
    <source>
        <dbReference type="Proteomes" id="UP000002675"/>
    </source>
</evidence>
<protein>
    <submittedName>
        <fullName evidence="6">Outer membrane protein</fullName>
    </submittedName>
</protein>
<dbReference type="InterPro" id="IPR050330">
    <property type="entry name" value="Bact_OuterMem_StrucFunc"/>
</dbReference>
<evidence type="ECO:0000256" key="3">
    <source>
        <dbReference type="ARBA" id="ARBA00023237"/>
    </source>
</evidence>
<evidence type="ECO:0000256" key="1">
    <source>
        <dbReference type="ARBA" id="ARBA00004442"/>
    </source>
</evidence>
<dbReference type="EMBL" id="BA000037">
    <property type="protein sequence ID" value="BAC94396.1"/>
    <property type="molecule type" value="Genomic_DNA"/>
</dbReference>
<reference evidence="6 7" key="1">
    <citation type="journal article" date="2003" name="Genome Res.">
        <title>Comparative genome analysis of Vibrio vulnificus, a marine pathogen.</title>
        <authorList>
            <person name="Chen C.Y."/>
            <person name="Wu K.M."/>
            <person name="Chang Y.C."/>
            <person name="Chang C.H."/>
            <person name="Tsai H.C."/>
            <person name="Liao T.L."/>
            <person name="Liu Y.M."/>
            <person name="Chen H.J."/>
            <person name="Shen A.B."/>
            <person name="Li J.C."/>
            <person name="Su T.L."/>
            <person name="Shao C.P."/>
            <person name="Lee C.T."/>
            <person name="Hor L.I."/>
            <person name="Tsai S.F."/>
        </authorList>
    </citation>
    <scope>NUCLEOTIDE SEQUENCE [LARGE SCALE GENOMIC DNA]</scope>
    <source>
        <strain evidence="6 7">YJ016</strain>
    </source>
</reference>
<evidence type="ECO:0000259" key="5">
    <source>
        <dbReference type="PROSITE" id="PS51123"/>
    </source>
</evidence>
<dbReference type="AlphaFoldDB" id="Q7MKZ5"/>
<dbReference type="PANTHER" id="PTHR30329">
    <property type="entry name" value="STATOR ELEMENT OF FLAGELLAR MOTOR COMPLEX"/>
    <property type="match status" value="1"/>
</dbReference>
<dbReference type="Pfam" id="PF00691">
    <property type="entry name" value="OmpA"/>
    <property type="match status" value="1"/>
</dbReference>
<organism evidence="6 7">
    <name type="scientific">Vibrio vulnificus (strain YJ016)</name>
    <dbReference type="NCBI Taxonomy" id="196600"/>
    <lineage>
        <taxon>Bacteria</taxon>
        <taxon>Pseudomonadati</taxon>
        <taxon>Pseudomonadota</taxon>
        <taxon>Gammaproteobacteria</taxon>
        <taxon>Vibrionales</taxon>
        <taxon>Vibrionaceae</taxon>
        <taxon>Vibrio</taxon>
    </lineage>
</organism>
<sequence>MVLSFSIHQVLGRSFISIKDWLNVNAPCALKTYAASHSKSSAYCVLTTRFPLTPSSFSHNNKNSSEVGMQKQLLFTTLYFTLLISGCASYPEHGSGGLAESYQNISYENADFSPVMPDEPLGPEHGMRFDWQLAKLHLDSLIREGAKWCFPASVVQALELQNRIARELQGGLLLDAANDLVIQRKRLHQLEQQLDYVLSHTRCVPPRDEDAFRFQLDIVNELYDILNIDNQFAVNSAEINPKYMGHLAKAANILREHTALTLTVTGHADATGNEAYNEKLAMDRAEQVKRYLAIFGLDPNRITTYSLGEKLPLFDGESAAVRLTNRRVSIEIQSPANTEPSPYAGGVQ</sequence>
<evidence type="ECO:0000313" key="6">
    <source>
        <dbReference type="EMBL" id="BAC94396.1"/>
    </source>
</evidence>
<keyword evidence="2 4" id="KW-0472">Membrane</keyword>
<dbReference type="GO" id="GO:0009279">
    <property type="term" value="C:cell outer membrane"/>
    <property type="evidence" value="ECO:0007669"/>
    <property type="project" value="UniProtKB-SubCell"/>
</dbReference>
<evidence type="ECO:0000256" key="2">
    <source>
        <dbReference type="ARBA" id="ARBA00023136"/>
    </source>
</evidence>
<name>Q7MKZ5_VIBVY</name>
<dbReference type="Gene3D" id="3.30.1330.60">
    <property type="entry name" value="OmpA-like domain"/>
    <property type="match status" value="1"/>
</dbReference>
<dbReference type="PANTHER" id="PTHR30329:SF21">
    <property type="entry name" value="LIPOPROTEIN YIAD-RELATED"/>
    <property type="match status" value="1"/>
</dbReference>
<dbReference type="InterPro" id="IPR036737">
    <property type="entry name" value="OmpA-like_sf"/>
</dbReference>
<dbReference type="STRING" id="672.VV93_v1c15070"/>
<dbReference type="SUPFAM" id="SSF103088">
    <property type="entry name" value="OmpA-like"/>
    <property type="match status" value="1"/>
</dbReference>
<evidence type="ECO:0000256" key="4">
    <source>
        <dbReference type="PROSITE-ProRule" id="PRU00473"/>
    </source>
</evidence>